<protein>
    <submittedName>
        <fullName evidence="9">Putative allantoate deiminase</fullName>
    </submittedName>
</protein>
<organism evidence="9 10">
    <name type="scientific">Gracilariopsis chorda</name>
    <dbReference type="NCBI Taxonomy" id="448386"/>
    <lineage>
        <taxon>Eukaryota</taxon>
        <taxon>Rhodophyta</taxon>
        <taxon>Florideophyceae</taxon>
        <taxon>Rhodymeniophycidae</taxon>
        <taxon>Gracilariales</taxon>
        <taxon>Gracilariaceae</taxon>
        <taxon>Gracilariopsis</taxon>
    </lineage>
</organism>
<dbReference type="InterPro" id="IPR002933">
    <property type="entry name" value="Peptidase_M20"/>
</dbReference>
<evidence type="ECO:0000313" key="10">
    <source>
        <dbReference type="Proteomes" id="UP000247409"/>
    </source>
</evidence>
<dbReference type="PIRSF" id="PIRSF001235">
    <property type="entry name" value="Amidase_carbamoylase"/>
    <property type="match status" value="1"/>
</dbReference>
<keyword evidence="10" id="KW-1185">Reference proteome</keyword>
<dbReference type="EMBL" id="NBIV01000089">
    <property type="protein sequence ID" value="PXF44489.1"/>
    <property type="molecule type" value="Genomic_DNA"/>
</dbReference>
<dbReference type="Pfam" id="PF01546">
    <property type="entry name" value="Peptidase_M20"/>
    <property type="match status" value="1"/>
</dbReference>
<evidence type="ECO:0000256" key="3">
    <source>
        <dbReference type="ARBA" id="ARBA00011738"/>
    </source>
</evidence>
<dbReference type="OrthoDB" id="4676at2759"/>
<dbReference type="GO" id="GO:0046872">
    <property type="term" value="F:metal ion binding"/>
    <property type="evidence" value="ECO:0007669"/>
    <property type="project" value="UniProtKB-KW"/>
</dbReference>
<dbReference type="InterPro" id="IPR001261">
    <property type="entry name" value="ArgE/DapE_CS"/>
</dbReference>
<gene>
    <name evidence="9" type="ORF">BWQ96_05761</name>
</gene>
<dbReference type="InterPro" id="IPR036264">
    <property type="entry name" value="Bact_exopeptidase_dim_dom"/>
</dbReference>
<dbReference type="STRING" id="448386.A0A2V3IQW6"/>
<dbReference type="NCBIfam" id="TIGR01879">
    <property type="entry name" value="hydantase"/>
    <property type="match status" value="1"/>
</dbReference>
<keyword evidence="5" id="KW-0378">Hydrolase</keyword>
<feature type="domain" description="Peptidase M20 dimerisation" evidence="8">
    <location>
        <begin position="261"/>
        <end position="356"/>
    </location>
</feature>
<dbReference type="AlphaFoldDB" id="A0A2V3IQW6"/>
<feature type="chain" id="PRO_5016168078" evidence="7">
    <location>
        <begin position="33"/>
        <end position="459"/>
    </location>
</feature>
<dbReference type="Pfam" id="PF07687">
    <property type="entry name" value="M20_dimer"/>
    <property type="match status" value="1"/>
</dbReference>
<dbReference type="GO" id="GO:0016813">
    <property type="term" value="F:hydrolase activity, acting on carbon-nitrogen (but not peptide) bonds, in linear amidines"/>
    <property type="evidence" value="ECO:0007669"/>
    <property type="project" value="InterPro"/>
</dbReference>
<dbReference type="SUPFAM" id="SSF53187">
    <property type="entry name" value="Zn-dependent exopeptidases"/>
    <property type="match status" value="1"/>
</dbReference>
<keyword evidence="7" id="KW-0732">Signal</keyword>
<accession>A0A2V3IQW6</accession>
<evidence type="ECO:0000256" key="4">
    <source>
        <dbReference type="ARBA" id="ARBA00022723"/>
    </source>
</evidence>
<dbReference type="Proteomes" id="UP000247409">
    <property type="component" value="Unassembled WGS sequence"/>
</dbReference>
<keyword evidence="6" id="KW-0464">Manganese</keyword>
<evidence type="ECO:0000256" key="6">
    <source>
        <dbReference type="ARBA" id="ARBA00023211"/>
    </source>
</evidence>
<sequence>MTAASPHPRCAPLLSALPLLFALLSFLIASRSTSVPAPTLHQQLEDLSTQVVHNLHHLATISESPHHLNRPFLSNSSKQAHALLHRLFTQAALSATADAAGNVIATLTCATTPSSTTRPLILLGSHHDTVVDAGRFDGTLGIFTALAVAQSFRSSICTLPFDISIIAFDDEEGNNPFSVTNFGARAFVAHDLSHITALPTFQQAHHALHGPSDVPSAVRHAAISKHLKNRLLAYVELHIEQGPVLEAAHRPVGVVDAIAGQTRIMIRVDGQAKHAGTTPMNQRRDALTAAAQLVLHVEDVARHFHAERLVATVGKLDVYPAATNVVPGSVSFSVDVRAPSDRVRNRAVQLIRHASQRVALARSVQVDLQIVHQVDAVRMSDWLVDGFKHVLGDDAVVLTSGAGHDAQFMKEITDVGMLFVRCKDGISHSPLEAVSDQDVFQGVLALRKVIERIAEKAVA</sequence>
<feature type="signal peptide" evidence="7">
    <location>
        <begin position="1"/>
        <end position="32"/>
    </location>
</feature>
<comment type="subunit">
    <text evidence="3">Homodimer.</text>
</comment>
<comment type="similarity">
    <text evidence="2">Belongs to the peptidase M20A family.</text>
</comment>
<dbReference type="SUPFAM" id="SSF55031">
    <property type="entry name" value="Bacterial exopeptidase dimerisation domain"/>
    <property type="match status" value="1"/>
</dbReference>
<comment type="cofactor">
    <cofactor evidence="1">
        <name>Mn(2+)</name>
        <dbReference type="ChEBI" id="CHEBI:29035"/>
    </cofactor>
</comment>
<comment type="caution">
    <text evidence="9">The sequence shown here is derived from an EMBL/GenBank/DDBJ whole genome shotgun (WGS) entry which is preliminary data.</text>
</comment>
<dbReference type="PANTHER" id="PTHR32494">
    <property type="entry name" value="ALLANTOATE DEIMINASE-RELATED"/>
    <property type="match status" value="1"/>
</dbReference>
<proteinExistence type="inferred from homology"/>
<evidence type="ECO:0000313" key="9">
    <source>
        <dbReference type="EMBL" id="PXF44489.1"/>
    </source>
</evidence>
<dbReference type="PROSITE" id="PS00758">
    <property type="entry name" value="ARGE_DAPE_CPG2_1"/>
    <property type="match status" value="1"/>
</dbReference>
<evidence type="ECO:0000256" key="5">
    <source>
        <dbReference type="ARBA" id="ARBA00022801"/>
    </source>
</evidence>
<keyword evidence="4" id="KW-0479">Metal-binding</keyword>
<reference evidence="9 10" key="1">
    <citation type="journal article" date="2018" name="Mol. Biol. Evol.">
        <title>Analysis of the draft genome of the red seaweed Gracilariopsis chorda provides insights into genome size evolution in Rhodophyta.</title>
        <authorList>
            <person name="Lee J."/>
            <person name="Yang E.C."/>
            <person name="Graf L."/>
            <person name="Yang J.H."/>
            <person name="Qiu H."/>
            <person name="Zel Zion U."/>
            <person name="Chan C.X."/>
            <person name="Stephens T.G."/>
            <person name="Weber A.P.M."/>
            <person name="Boo G.H."/>
            <person name="Boo S.M."/>
            <person name="Kim K.M."/>
            <person name="Shin Y."/>
            <person name="Jung M."/>
            <person name="Lee S.J."/>
            <person name="Yim H.S."/>
            <person name="Lee J.H."/>
            <person name="Bhattacharya D."/>
            <person name="Yoon H.S."/>
        </authorList>
    </citation>
    <scope>NUCLEOTIDE SEQUENCE [LARGE SCALE GENOMIC DNA]</scope>
    <source>
        <strain evidence="9 10">SKKU-2015</strain>
        <tissue evidence="9">Whole body</tissue>
    </source>
</reference>
<dbReference type="Gene3D" id="3.30.70.360">
    <property type="match status" value="1"/>
</dbReference>
<evidence type="ECO:0000256" key="1">
    <source>
        <dbReference type="ARBA" id="ARBA00001936"/>
    </source>
</evidence>
<evidence type="ECO:0000259" key="8">
    <source>
        <dbReference type="Pfam" id="PF07687"/>
    </source>
</evidence>
<evidence type="ECO:0000256" key="2">
    <source>
        <dbReference type="ARBA" id="ARBA00006247"/>
    </source>
</evidence>
<dbReference type="Gene3D" id="3.40.630.10">
    <property type="entry name" value="Zn peptidases"/>
    <property type="match status" value="1"/>
</dbReference>
<name>A0A2V3IQW6_9FLOR</name>
<evidence type="ECO:0000256" key="7">
    <source>
        <dbReference type="SAM" id="SignalP"/>
    </source>
</evidence>
<dbReference type="InterPro" id="IPR010158">
    <property type="entry name" value="Amidase_Cbmase"/>
</dbReference>
<dbReference type="PANTHER" id="PTHR32494:SF19">
    <property type="entry name" value="ALLANTOATE DEIMINASE-RELATED"/>
    <property type="match status" value="1"/>
</dbReference>
<dbReference type="InterPro" id="IPR011650">
    <property type="entry name" value="Peptidase_M20_dimer"/>
</dbReference>